<proteinExistence type="predicted"/>
<evidence type="ECO:0000313" key="2">
    <source>
        <dbReference type="EMBL" id="MVU76001.1"/>
    </source>
</evidence>
<sequence>METPPLIAGMCKGVAAFPIPKGIVVAHAEVMPYSEGQPPLPIGEAGDEGIMLDGHVTSSCKFEDPFTAGLAIWVRPESGAVSGIHRMEEGNPTKKPTSEPGEIVCAPRHTWDISFEFAFSRS</sequence>
<feature type="region of interest" description="Disordered" evidence="1">
    <location>
        <begin position="84"/>
        <end position="103"/>
    </location>
</feature>
<dbReference type="Proteomes" id="UP000466794">
    <property type="component" value="Unassembled WGS sequence"/>
</dbReference>
<reference evidence="2 3" key="1">
    <citation type="submission" date="2019-12" db="EMBL/GenBank/DDBJ databases">
        <title>Nocardia sp. nov. ET3-3 isolated from soil.</title>
        <authorList>
            <person name="Kanchanasin P."/>
            <person name="Tanasupawat S."/>
            <person name="Yuki M."/>
            <person name="Kudo T."/>
        </authorList>
    </citation>
    <scope>NUCLEOTIDE SEQUENCE [LARGE SCALE GENOMIC DNA]</scope>
    <source>
        <strain evidence="2 3">ET3-3</strain>
    </source>
</reference>
<gene>
    <name evidence="2" type="ORF">GPX89_01935</name>
</gene>
<keyword evidence="3" id="KW-1185">Reference proteome</keyword>
<name>A0A7K1UNV2_9NOCA</name>
<evidence type="ECO:0000313" key="3">
    <source>
        <dbReference type="Proteomes" id="UP000466794"/>
    </source>
</evidence>
<dbReference type="RefSeq" id="WP_157354762.1">
    <property type="nucleotide sequence ID" value="NZ_WRPP01000001.1"/>
</dbReference>
<accession>A0A7K1UNV2</accession>
<dbReference type="EMBL" id="WRPP01000001">
    <property type="protein sequence ID" value="MVU76001.1"/>
    <property type="molecule type" value="Genomic_DNA"/>
</dbReference>
<evidence type="ECO:0000256" key="1">
    <source>
        <dbReference type="SAM" id="MobiDB-lite"/>
    </source>
</evidence>
<dbReference type="AlphaFoldDB" id="A0A7K1UNV2"/>
<organism evidence="2 3">
    <name type="scientific">Nocardia terrae</name>
    <dbReference type="NCBI Taxonomy" id="2675851"/>
    <lineage>
        <taxon>Bacteria</taxon>
        <taxon>Bacillati</taxon>
        <taxon>Actinomycetota</taxon>
        <taxon>Actinomycetes</taxon>
        <taxon>Mycobacteriales</taxon>
        <taxon>Nocardiaceae</taxon>
        <taxon>Nocardia</taxon>
    </lineage>
</organism>
<comment type="caution">
    <text evidence="2">The sequence shown here is derived from an EMBL/GenBank/DDBJ whole genome shotgun (WGS) entry which is preliminary data.</text>
</comment>
<protein>
    <submittedName>
        <fullName evidence="2">Uncharacterized protein</fullName>
    </submittedName>
</protein>